<feature type="chain" id="PRO_5038387152" description="Beta-microseminoprotein" evidence="6">
    <location>
        <begin position="24"/>
        <end position="155"/>
    </location>
</feature>
<dbReference type="Pfam" id="PF05825">
    <property type="entry name" value="PSP94"/>
    <property type="match status" value="1"/>
</dbReference>
<keyword evidence="6" id="KW-0732">Signal</keyword>
<protein>
    <recommendedName>
        <fullName evidence="9">Beta-microseminoprotein</fullName>
    </recommendedName>
</protein>
<keyword evidence="5" id="KW-1133">Transmembrane helix</keyword>
<comment type="similarity">
    <text evidence="2">Belongs to the beta-microseminoprotein family.</text>
</comment>
<dbReference type="OrthoDB" id="6076852at2759"/>
<evidence type="ECO:0000256" key="5">
    <source>
        <dbReference type="SAM" id="Phobius"/>
    </source>
</evidence>
<organism evidence="7 8">
    <name type="scientific">Hemibagrus wyckioides</name>
    <dbReference type="NCBI Taxonomy" id="337641"/>
    <lineage>
        <taxon>Eukaryota</taxon>
        <taxon>Metazoa</taxon>
        <taxon>Chordata</taxon>
        <taxon>Craniata</taxon>
        <taxon>Vertebrata</taxon>
        <taxon>Euteleostomi</taxon>
        <taxon>Actinopterygii</taxon>
        <taxon>Neopterygii</taxon>
        <taxon>Teleostei</taxon>
        <taxon>Ostariophysi</taxon>
        <taxon>Siluriformes</taxon>
        <taxon>Bagridae</taxon>
        <taxon>Hemibagrus</taxon>
    </lineage>
</organism>
<evidence type="ECO:0000256" key="2">
    <source>
        <dbReference type="ARBA" id="ARBA00010352"/>
    </source>
</evidence>
<keyword evidence="8" id="KW-1185">Reference proteome</keyword>
<evidence type="ECO:0000256" key="3">
    <source>
        <dbReference type="ARBA" id="ARBA00022525"/>
    </source>
</evidence>
<dbReference type="AlphaFoldDB" id="A0A9D3SKU4"/>
<evidence type="ECO:0000256" key="6">
    <source>
        <dbReference type="SAM" id="SignalP"/>
    </source>
</evidence>
<feature type="transmembrane region" description="Helical" evidence="5">
    <location>
        <begin position="33"/>
        <end position="51"/>
    </location>
</feature>
<dbReference type="EMBL" id="JAHKSW010000016">
    <property type="protein sequence ID" value="KAG7322864.1"/>
    <property type="molecule type" value="Genomic_DNA"/>
</dbReference>
<feature type="transmembrane region" description="Helical" evidence="5">
    <location>
        <begin position="56"/>
        <end position="74"/>
    </location>
</feature>
<dbReference type="Proteomes" id="UP000824219">
    <property type="component" value="Linkage Group LG16"/>
</dbReference>
<evidence type="ECO:0000313" key="7">
    <source>
        <dbReference type="EMBL" id="KAG7322864.1"/>
    </source>
</evidence>
<gene>
    <name evidence="7" type="ORF">KOW79_014210</name>
</gene>
<feature type="signal peptide" evidence="6">
    <location>
        <begin position="1"/>
        <end position="23"/>
    </location>
</feature>
<comment type="subcellular location">
    <subcellularLocation>
        <location evidence="1">Secreted</location>
    </subcellularLocation>
</comment>
<dbReference type="Gene3D" id="2.60.40.1900">
    <property type="entry name" value="Beta-microseminoprotein (PSP94) domain"/>
    <property type="match status" value="1"/>
</dbReference>
<keyword evidence="5" id="KW-0472">Membrane</keyword>
<evidence type="ECO:0000256" key="4">
    <source>
        <dbReference type="ARBA" id="ARBA00023157"/>
    </source>
</evidence>
<evidence type="ECO:0000313" key="8">
    <source>
        <dbReference type="Proteomes" id="UP000824219"/>
    </source>
</evidence>
<evidence type="ECO:0008006" key="9">
    <source>
        <dbReference type="Google" id="ProtNLM"/>
    </source>
</evidence>
<sequence length="155" mass="17406">MSMMKSSVFVGIFLLALVSVIHAACVHEKLDPEIFYLIHLLICCFVLKSMLKRAAFVGFVLFVLIPLIHAACWSERLRLGVSHCIDKTDKTWHLVGSNWRNSVCEKCTCKTLSMECCDGFPTHMTKGCVMAYNFRTCTYTLTSIDPSVKCSVIGK</sequence>
<reference evidence="7 8" key="1">
    <citation type="submission" date="2021-06" db="EMBL/GenBank/DDBJ databases">
        <title>Chromosome-level genome assembly of the red-tail catfish (Hemibagrus wyckioides).</title>
        <authorList>
            <person name="Shao F."/>
        </authorList>
    </citation>
    <scope>NUCLEOTIDE SEQUENCE [LARGE SCALE GENOMIC DNA]</scope>
    <source>
        <strain evidence="7">EC202008001</strain>
        <tissue evidence="7">Blood</tissue>
    </source>
</reference>
<accession>A0A9D3SKU4</accession>
<keyword evidence="5" id="KW-0812">Transmembrane</keyword>
<proteinExistence type="inferred from homology"/>
<dbReference type="InterPro" id="IPR008735">
    <property type="entry name" value="PSP94"/>
</dbReference>
<dbReference type="GO" id="GO:0005576">
    <property type="term" value="C:extracellular region"/>
    <property type="evidence" value="ECO:0007669"/>
    <property type="project" value="UniProtKB-SubCell"/>
</dbReference>
<keyword evidence="4" id="KW-1015">Disulfide bond</keyword>
<evidence type="ECO:0000256" key="1">
    <source>
        <dbReference type="ARBA" id="ARBA00004613"/>
    </source>
</evidence>
<keyword evidence="3" id="KW-0964">Secreted</keyword>
<name>A0A9D3SKU4_9TELE</name>
<comment type="caution">
    <text evidence="7">The sequence shown here is derived from an EMBL/GenBank/DDBJ whole genome shotgun (WGS) entry which is preliminary data.</text>
</comment>